<proteinExistence type="predicted"/>
<dbReference type="AlphaFoldDB" id="A0A5B7DHK2"/>
<gene>
    <name evidence="2" type="ORF">E2C01_013637</name>
</gene>
<dbReference type="EMBL" id="VSRR010000899">
    <property type="protein sequence ID" value="MPC20684.1"/>
    <property type="molecule type" value="Genomic_DNA"/>
</dbReference>
<evidence type="ECO:0000256" key="1">
    <source>
        <dbReference type="SAM" id="MobiDB-lite"/>
    </source>
</evidence>
<feature type="compositionally biased region" description="Low complexity" evidence="1">
    <location>
        <begin position="9"/>
        <end position="19"/>
    </location>
</feature>
<accession>A0A5B7DHK2</accession>
<reference evidence="2 3" key="1">
    <citation type="submission" date="2019-05" db="EMBL/GenBank/DDBJ databases">
        <title>Another draft genome of Portunus trituberculatus and its Hox gene families provides insights of decapod evolution.</title>
        <authorList>
            <person name="Jeong J.-H."/>
            <person name="Song I."/>
            <person name="Kim S."/>
            <person name="Choi T."/>
            <person name="Kim D."/>
            <person name="Ryu S."/>
            <person name="Kim W."/>
        </authorList>
    </citation>
    <scope>NUCLEOTIDE SEQUENCE [LARGE SCALE GENOMIC DNA]</scope>
    <source>
        <tissue evidence="2">Muscle</tissue>
    </source>
</reference>
<comment type="caution">
    <text evidence="2">The sequence shown here is derived from an EMBL/GenBank/DDBJ whole genome shotgun (WGS) entry which is preliminary data.</text>
</comment>
<feature type="region of interest" description="Disordered" evidence="1">
    <location>
        <begin position="9"/>
        <end position="41"/>
    </location>
</feature>
<dbReference type="Proteomes" id="UP000324222">
    <property type="component" value="Unassembled WGS sequence"/>
</dbReference>
<feature type="region of interest" description="Disordered" evidence="1">
    <location>
        <begin position="107"/>
        <end position="127"/>
    </location>
</feature>
<evidence type="ECO:0000313" key="3">
    <source>
        <dbReference type="Proteomes" id="UP000324222"/>
    </source>
</evidence>
<organism evidence="2 3">
    <name type="scientific">Portunus trituberculatus</name>
    <name type="common">Swimming crab</name>
    <name type="synonym">Neptunus trituberculatus</name>
    <dbReference type="NCBI Taxonomy" id="210409"/>
    <lineage>
        <taxon>Eukaryota</taxon>
        <taxon>Metazoa</taxon>
        <taxon>Ecdysozoa</taxon>
        <taxon>Arthropoda</taxon>
        <taxon>Crustacea</taxon>
        <taxon>Multicrustacea</taxon>
        <taxon>Malacostraca</taxon>
        <taxon>Eumalacostraca</taxon>
        <taxon>Eucarida</taxon>
        <taxon>Decapoda</taxon>
        <taxon>Pleocyemata</taxon>
        <taxon>Brachyura</taxon>
        <taxon>Eubrachyura</taxon>
        <taxon>Portunoidea</taxon>
        <taxon>Portunidae</taxon>
        <taxon>Portuninae</taxon>
        <taxon>Portunus</taxon>
    </lineage>
</organism>
<keyword evidence="3" id="KW-1185">Reference proteome</keyword>
<evidence type="ECO:0000313" key="2">
    <source>
        <dbReference type="EMBL" id="MPC20684.1"/>
    </source>
</evidence>
<sequence>MSSRIRVMISVSSSTSKSSNTTPCGDDGVHPSRGAGHLLQHGGGDGVWAHSVEEKGAAIYRSIKMIMSLGDTEPWMYHGRSRASYRSRSTSDGGTYQLCRVSCTERGRRQPGLKGARDTTRATRKAT</sequence>
<protein>
    <submittedName>
        <fullName evidence="2">Uncharacterized protein</fullName>
    </submittedName>
</protein>
<name>A0A5B7DHK2_PORTR</name>